<feature type="compositionally biased region" description="Polar residues" evidence="1">
    <location>
        <begin position="113"/>
        <end position="124"/>
    </location>
</feature>
<feature type="compositionally biased region" description="Basic residues" evidence="1">
    <location>
        <begin position="249"/>
        <end position="273"/>
    </location>
</feature>
<feature type="compositionally biased region" description="Basic and acidic residues" evidence="1">
    <location>
        <begin position="160"/>
        <end position="171"/>
    </location>
</feature>
<gene>
    <name evidence="3" type="ORF">BLA29_006694</name>
</gene>
<reference evidence="3 4" key="1">
    <citation type="submission" date="2017-03" db="EMBL/GenBank/DDBJ databases">
        <title>Genome Survey of Euroglyphus maynei.</title>
        <authorList>
            <person name="Arlian L.G."/>
            <person name="Morgan M.S."/>
            <person name="Rider S.D."/>
        </authorList>
    </citation>
    <scope>NUCLEOTIDE SEQUENCE [LARGE SCALE GENOMIC DNA]</scope>
    <source>
        <strain evidence="3">Arlian Lab</strain>
        <tissue evidence="3">Whole body</tissue>
    </source>
</reference>
<keyword evidence="4" id="KW-1185">Reference proteome</keyword>
<dbReference type="EMBL" id="MUJZ01007862">
    <property type="protein sequence ID" value="OTF82572.1"/>
    <property type="molecule type" value="Genomic_DNA"/>
</dbReference>
<proteinExistence type="predicted"/>
<accession>A0A1Y3BP49</accession>
<feature type="compositionally biased region" description="Basic and acidic residues" evidence="1">
    <location>
        <begin position="202"/>
        <end position="213"/>
    </location>
</feature>
<evidence type="ECO:0000313" key="3">
    <source>
        <dbReference type="EMBL" id="OTF82572.1"/>
    </source>
</evidence>
<protein>
    <recommendedName>
        <fullName evidence="2">Transcription initiation factor TFIID subunit 2 TPR repeats domain-containing protein</fullName>
    </recommendedName>
</protein>
<feature type="region of interest" description="Disordered" evidence="1">
    <location>
        <begin position="146"/>
        <end position="283"/>
    </location>
</feature>
<feature type="compositionally biased region" description="Basic and acidic residues" evidence="1">
    <location>
        <begin position="227"/>
        <end position="248"/>
    </location>
</feature>
<feature type="compositionally biased region" description="Low complexity" evidence="1">
    <location>
        <begin position="178"/>
        <end position="187"/>
    </location>
</feature>
<feature type="region of interest" description="Disordered" evidence="1">
    <location>
        <begin position="100"/>
        <end position="124"/>
    </location>
</feature>
<dbReference type="AlphaFoldDB" id="A0A1Y3BP49"/>
<dbReference type="Proteomes" id="UP000194236">
    <property type="component" value="Unassembled WGS sequence"/>
</dbReference>
<sequence>MNSYFSCQSKLRCAIVDLYFVLYGRGRPKCLPKPEFSFVLNLKDKKSLDENSDHNQMDLDNAMDANLLLSINSNTGPISKPTTAEELFDRIKAADKPIEQPYATTEMVKNEENTGNLNADSESMDQNADISKDVVEDNFNKHVGDMRKKHLLTDSDDEGDRIGRGREEGEIHTPPPSISSAIPTISIRMKADPSGDPICIKTTKEESSSDYHHQSIKSLISPPAKKRKEDKDRSGKIDESVQEKDKNNKDRHHKDKKKKKKKKKHKQKHKHKDRHLETGQNVD</sequence>
<comment type="caution">
    <text evidence="3">The sequence shown here is derived from an EMBL/GenBank/DDBJ whole genome shotgun (WGS) entry which is preliminary data.</text>
</comment>
<dbReference type="Pfam" id="PF25577">
    <property type="entry name" value="TPR_TAF2_C"/>
    <property type="match status" value="1"/>
</dbReference>
<dbReference type="OrthoDB" id="308861at2759"/>
<name>A0A1Y3BP49_EURMA</name>
<organism evidence="3 4">
    <name type="scientific">Euroglyphus maynei</name>
    <name type="common">Mayne's house dust mite</name>
    <dbReference type="NCBI Taxonomy" id="6958"/>
    <lineage>
        <taxon>Eukaryota</taxon>
        <taxon>Metazoa</taxon>
        <taxon>Ecdysozoa</taxon>
        <taxon>Arthropoda</taxon>
        <taxon>Chelicerata</taxon>
        <taxon>Arachnida</taxon>
        <taxon>Acari</taxon>
        <taxon>Acariformes</taxon>
        <taxon>Sarcoptiformes</taxon>
        <taxon>Astigmata</taxon>
        <taxon>Psoroptidia</taxon>
        <taxon>Analgoidea</taxon>
        <taxon>Pyroglyphidae</taxon>
        <taxon>Pyroglyphinae</taxon>
        <taxon>Euroglyphus</taxon>
    </lineage>
</organism>
<feature type="domain" description="Transcription initiation factor TFIID subunit 2 TPR repeats" evidence="2">
    <location>
        <begin position="1"/>
        <end position="47"/>
    </location>
</feature>
<dbReference type="InterPro" id="IPR057991">
    <property type="entry name" value="TPR_TAF2_C"/>
</dbReference>
<evidence type="ECO:0000313" key="4">
    <source>
        <dbReference type="Proteomes" id="UP000194236"/>
    </source>
</evidence>
<evidence type="ECO:0000259" key="2">
    <source>
        <dbReference type="Pfam" id="PF25577"/>
    </source>
</evidence>
<evidence type="ECO:0000256" key="1">
    <source>
        <dbReference type="SAM" id="MobiDB-lite"/>
    </source>
</evidence>